<dbReference type="Proteomes" id="UP000245507">
    <property type="component" value="Unassembled WGS sequence"/>
</dbReference>
<dbReference type="OrthoDB" id="3209715at2"/>
<evidence type="ECO:0000313" key="2">
    <source>
        <dbReference type="Proteomes" id="UP000245507"/>
    </source>
</evidence>
<gene>
    <name evidence="1" type="ORF">DJ010_11655</name>
</gene>
<evidence type="ECO:0008006" key="3">
    <source>
        <dbReference type="Google" id="ProtNLM"/>
    </source>
</evidence>
<protein>
    <recommendedName>
        <fullName evidence="3">DUF559 domain-containing protein</fullName>
    </recommendedName>
</protein>
<dbReference type="RefSeq" id="WP_109693821.1">
    <property type="nucleotide sequence ID" value="NZ_QGDD01000004.1"/>
</dbReference>
<accession>A0A316TIG6</accession>
<proteinExistence type="predicted"/>
<organism evidence="1 2">
    <name type="scientific">Nocardioides silvaticus</name>
    <dbReference type="NCBI Taxonomy" id="2201891"/>
    <lineage>
        <taxon>Bacteria</taxon>
        <taxon>Bacillati</taxon>
        <taxon>Actinomycetota</taxon>
        <taxon>Actinomycetes</taxon>
        <taxon>Propionibacteriales</taxon>
        <taxon>Nocardioidaceae</taxon>
        <taxon>Nocardioides</taxon>
    </lineage>
</organism>
<comment type="caution">
    <text evidence="1">The sequence shown here is derived from an EMBL/GenBank/DDBJ whole genome shotgun (WGS) entry which is preliminary data.</text>
</comment>
<evidence type="ECO:0000313" key="1">
    <source>
        <dbReference type="EMBL" id="PWN03019.1"/>
    </source>
</evidence>
<keyword evidence="2" id="KW-1185">Reference proteome</keyword>
<dbReference type="EMBL" id="QGDD01000004">
    <property type="protein sequence ID" value="PWN03019.1"/>
    <property type="molecule type" value="Genomic_DNA"/>
</dbReference>
<dbReference type="AlphaFoldDB" id="A0A316TIG6"/>
<name>A0A316TIG6_9ACTN</name>
<reference evidence="1 2" key="1">
    <citation type="submission" date="2018-05" db="EMBL/GenBank/DDBJ databases">
        <title>Nocardioides silvaticus genome.</title>
        <authorList>
            <person name="Li C."/>
            <person name="Wang G."/>
        </authorList>
    </citation>
    <scope>NUCLEOTIDE SEQUENCE [LARGE SCALE GENOMIC DNA]</scope>
    <source>
        <strain evidence="1 2">CCTCC AB 2018079</strain>
    </source>
</reference>
<sequence>MARDRWRQLAEVQAGLLTRAQLASLGIDRWAIRHRVRTERWVELTPTVVGTATGILSREQLMWLGVLHGGRDAMVGELTAGEVHGLRNWHRDDVTIVVPHGTDIGSGYSGIRYVRTRRTLAAQRASRPGVPVCRIEPAVLCFASQQRSPRTAEGVLAAVVQQQLTTPEALSDWIGRLAPLRGAARFRRSLEEIAGGAHSVAEIDVRRMCRAYGLAPPTRQVRRRDASGRLRFTDCEWRLADGRVLVLEVDGAFHMDVASWEDDIARQRALTSPDRHQVRCTARELRDEPWRVARDLKLLGVPPA</sequence>